<proteinExistence type="predicted"/>
<keyword evidence="2" id="KW-1185">Reference proteome</keyword>
<comment type="caution">
    <text evidence="1">The sequence shown here is derived from an EMBL/GenBank/DDBJ whole genome shotgun (WGS) entry which is preliminary data.</text>
</comment>
<evidence type="ECO:0000313" key="2">
    <source>
        <dbReference type="Proteomes" id="UP001165960"/>
    </source>
</evidence>
<protein>
    <submittedName>
        <fullName evidence="1">Uncharacterized protein</fullName>
    </submittedName>
</protein>
<dbReference type="EMBL" id="QTSX02007112">
    <property type="protein sequence ID" value="KAJ9051410.1"/>
    <property type="molecule type" value="Genomic_DNA"/>
</dbReference>
<reference evidence="1" key="1">
    <citation type="submission" date="2022-04" db="EMBL/GenBank/DDBJ databases">
        <title>Genome of the entomopathogenic fungus Entomophthora muscae.</title>
        <authorList>
            <person name="Elya C."/>
            <person name="Lovett B.R."/>
            <person name="Lee E."/>
            <person name="Macias A.M."/>
            <person name="Hajek A.E."/>
            <person name="De Bivort B.L."/>
            <person name="Kasson M.T."/>
            <person name="De Fine Licht H.H."/>
            <person name="Stajich J.E."/>
        </authorList>
    </citation>
    <scope>NUCLEOTIDE SEQUENCE</scope>
    <source>
        <strain evidence="1">Berkeley</strain>
    </source>
</reference>
<accession>A0ACC2RMW9</accession>
<sequence length="161" mass="17393">MEIKFLFADIPVPTITVCNIGSTLSTATLLLFAASPPKVAKCIEPICQAIPLQNPGCIPQLLNRSKFQSSPTITLPPPNVGPSQEVDAWTNPEGQAKDITSQAIGIPATAYLASFKTERLELPLQYFALPLAQVPEAFPGILVPFGLIHAKLYLRKGQVTW</sequence>
<dbReference type="Proteomes" id="UP001165960">
    <property type="component" value="Unassembled WGS sequence"/>
</dbReference>
<organism evidence="1 2">
    <name type="scientific">Entomophthora muscae</name>
    <dbReference type="NCBI Taxonomy" id="34485"/>
    <lineage>
        <taxon>Eukaryota</taxon>
        <taxon>Fungi</taxon>
        <taxon>Fungi incertae sedis</taxon>
        <taxon>Zoopagomycota</taxon>
        <taxon>Entomophthoromycotina</taxon>
        <taxon>Entomophthoromycetes</taxon>
        <taxon>Entomophthorales</taxon>
        <taxon>Entomophthoraceae</taxon>
        <taxon>Entomophthora</taxon>
    </lineage>
</organism>
<evidence type="ECO:0000313" key="1">
    <source>
        <dbReference type="EMBL" id="KAJ9051410.1"/>
    </source>
</evidence>
<name>A0ACC2RMW9_9FUNG</name>
<gene>
    <name evidence="1" type="ORF">DSO57_1004820</name>
</gene>